<accession>A0A1W1CX81</accession>
<dbReference type="InterPro" id="IPR008537">
    <property type="entry name" value="DUF819"/>
</dbReference>
<keyword evidence="1" id="KW-0472">Membrane</keyword>
<keyword evidence="1" id="KW-1133">Transmembrane helix</keyword>
<gene>
    <name evidence="2" type="ORF">MNB_SV-3-832</name>
</gene>
<feature type="transmembrane region" description="Helical" evidence="1">
    <location>
        <begin position="355"/>
        <end position="378"/>
    </location>
</feature>
<evidence type="ECO:0008006" key="3">
    <source>
        <dbReference type="Google" id="ProtNLM"/>
    </source>
</evidence>
<evidence type="ECO:0000256" key="1">
    <source>
        <dbReference type="SAM" id="Phobius"/>
    </source>
</evidence>
<feature type="transmembrane region" description="Helical" evidence="1">
    <location>
        <begin position="243"/>
        <end position="263"/>
    </location>
</feature>
<feature type="transmembrane region" description="Helical" evidence="1">
    <location>
        <begin position="275"/>
        <end position="293"/>
    </location>
</feature>
<name>A0A1W1CX81_9ZZZZ</name>
<feature type="transmembrane region" description="Helical" evidence="1">
    <location>
        <begin position="65"/>
        <end position="82"/>
    </location>
</feature>
<protein>
    <recommendedName>
        <fullName evidence="3">DUF819 domain-containing protein</fullName>
    </recommendedName>
</protein>
<evidence type="ECO:0000313" key="2">
    <source>
        <dbReference type="EMBL" id="SFV70272.1"/>
    </source>
</evidence>
<feature type="transmembrane region" description="Helical" evidence="1">
    <location>
        <begin position="158"/>
        <end position="180"/>
    </location>
</feature>
<dbReference type="PANTHER" id="PTHR34289:SF8">
    <property type="entry name" value="DUF819 DOMAIN-CONTAINING PROTEIN"/>
    <property type="match status" value="1"/>
</dbReference>
<organism evidence="2">
    <name type="scientific">hydrothermal vent metagenome</name>
    <dbReference type="NCBI Taxonomy" id="652676"/>
    <lineage>
        <taxon>unclassified sequences</taxon>
        <taxon>metagenomes</taxon>
        <taxon>ecological metagenomes</taxon>
    </lineage>
</organism>
<dbReference type="EMBL" id="FPHI01000047">
    <property type="protein sequence ID" value="SFV70272.1"/>
    <property type="molecule type" value="Genomic_DNA"/>
</dbReference>
<reference evidence="2" key="1">
    <citation type="submission" date="2016-10" db="EMBL/GenBank/DDBJ databases">
        <authorList>
            <person name="de Groot N.N."/>
        </authorList>
    </citation>
    <scope>NUCLEOTIDE SEQUENCE</scope>
</reference>
<dbReference type="PANTHER" id="PTHR34289">
    <property type="entry name" value="PROTEIN, PUTATIVE (DUF819)-RELATED"/>
    <property type="match status" value="1"/>
</dbReference>
<dbReference type="Pfam" id="PF05684">
    <property type="entry name" value="DUF819"/>
    <property type="match status" value="1"/>
</dbReference>
<feature type="transmembrane region" description="Helical" evidence="1">
    <location>
        <begin position="299"/>
        <end position="321"/>
    </location>
</feature>
<feature type="transmembrane region" description="Helical" evidence="1">
    <location>
        <begin position="94"/>
        <end position="116"/>
    </location>
</feature>
<feature type="transmembrane region" description="Helical" evidence="1">
    <location>
        <begin position="328"/>
        <end position="349"/>
    </location>
</feature>
<feature type="transmembrane region" description="Helical" evidence="1">
    <location>
        <begin position="212"/>
        <end position="231"/>
    </location>
</feature>
<dbReference type="AlphaFoldDB" id="A0A1W1CX81"/>
<proteinExistence type="predicted"/>
<feature type="transmembrane region" description="Helical" evidence="1">
    <location>
        <begin position="6"/>
        <end position="22"/>
    </location>
</feature>
<keyword evidence="1" id="KW-0812">Transmembrane</keyword>
<sequence length="389" mass="42443">MISNGFFYLALLMMIASCIVYIEKKSQYKIFEYLPAIVILYFVVMLASTFGVWEKTASVTATYKVVKSNLLPAMIFLMLLLADMREIFKLGRKMWLTFLLASVSIAFGFIGMFALFHSYFGNESWKAFAALSGSWMGGTANMVAIQGALNLPDSAMGYTLLIDSIDYAIWMMILLALVPFAKRFNIWSKADTSVLDEVGERLALKEEKKKPISFDSLFILLASALLVSALSQYGATFLPTTDFLSNTTWVVILSTLAGILFAMTPLAKVSGSSELANIMLYLIVALIASRANFAELTQAPLYIFAGFVIIAIHVIIMVIFAKLFKLDLFSLGVASLANIGGVASAPILASAYSKALIPIGVLMAMIGYILGTFGGLMVGKVLKILSTIF</sequence>
<feature type="transmembrane region" description="Helical" evidence="1">
    <location>
        <begin position="34"/>
        <end position="53"/>
    </location>
</feature>